<protein>
    <recommendedName>
        <fullName evidence="1">THIF-type NAD/FAD binding fold domain-containing protein</fullName>
    </recommendedName>
</protein>
<dbReference type="SUPFAM" id="SSF69572">
    <property type="entry name" value="Activating enzymes of the ubiquitin-like proteins"/>
    <property type="match status" value="1"/>
</dbReference>
<dbReference type="CDD" id="cd00755">
    <property type="entry name" value="YgdL_like"/>
    <property type="match status" value="1"/>
</dbReference>
<dbReference type="STRING" id="29343.CCDG5_0984"/>
<name>A0A078KK93_9FIRM</name>
<dbReference type="InterPro" id="IPR045886">
    <property type="entry name" value="ThiF/MoeB/HesA"/>
</dbReference>
<dbReference type="InterPro" id="IPR000594">
    <property type="entry name" value="ThiF_NAD_FAD-bd"/>
</dbReference>
<dbReference type="EMBL" id="LM995447">
    <property type="protein sequence ID" value="CDZ24101.1"/>
    <property type="molecule type" value="Genomic_DNA"/>
</dbReference>
<dbReference type="HOGENOM" id="CLU_013325_4_1_9"/>
<dbReference type="Gene3D" id="3.40.50.720">
    <property type="entry name" value="NAD(P)-binding Rossmann-like Domain"/>
    <property type="match status" value="1"/>
</dbReference>
<dbReference type="FunFam" id="3.40.50.720:FF:000141">
    <property type="entry name" value="tRNA threonylcarbamoyladenosine dehydratase"/>
    <property type="match status" value="1"/>
</dbReference>
<evidence type="ECO:0000313" key="3">
    <source>
        <dbReference type="Proteomes" id="UP000032431"/>
    </source>
</evidence>
<dbReference type="OrthoDB" id="9804150at2"/>
<dbReference type="InterPro" id="IPR035985">
    <property type="entry name" value="Ubiquitin-activating_enz"/>
</dbReference>
<organism evidence="2 3">
    <name type="scientific">[Clostridium] cellulosi</name>
    <dbReference type="NCBI Taxonomy" id="29343"/>
    <lineage>
        <taxon>Bacteria</taxon>
        <taxon>Bacillati</taxon>
        <taxon>Bacillota</taxon>
        <taxon>Clostridia</taxon>
        <taxon>Eubacteriales</taxon>
        <taxon>Oscillospiraceae</taxon>
        <taxon>Oscillospiraceae incertae sedis</taxon>
    </lineage>
</organism>
<reference evidence="3" key="1">
    <citation type="submission" date="2014-07" db="EMBL/GenBank/DDBJ databases">
        <authorList>
            <person name="Wibberg D."/>
        </authorList>
    </citation>
    <scope>NUCLEOTIDE SEQUENCE [LARGE SCALE GENOMIC DNA]</scope>
    <source>
        <strain evidence="3">DG5</strain>
    </source>
</reference>
<feature type="domain" description="THIF-type NAD/FAD binding fold" evidence="1">
    <location>
        <begin position="11"/>
        <end position="249"/>
    </location>
</feature>
<dbReference type="AlphaFoldDB" id="A0A078KK93"/>
<dbReference type="Proteomes" id="UP000032431">
    <property type="component" value="Chromosome I"/>
</dbReference>
<evidence type="ECO:0000259" key="1">
    <source>
        <dbReference type="Pfam" id="PF00899"/>
    </source>
</evidence>
<proteinExistence type="predicted"/>
<dbReference type="GO" id="GO:0061503">
    <property type="term" value="F:tRNA threonylcarbamoyladenosine dehydratase"/>
    <property type="evidence" value="ECO:0007669"/>
    <property type="project" value="TreeGrafter"/>
</dbReference>
<dbReference type="PANTHER" id="PTHR43267:SF1">
    <property type="entry name" value="TRNA THREONYLCARBAMOYLADENOSINE DEHYDRATASE"/>
    <property type="match status" value="1"/>
</dbReference>
<dbReference type="GO" id="GO:0061504">
    <property type="term" value="P:cyclic threonylcarbamoyladenosine biosynthetic process"/>
    <property type="evidence" value="ECO:0007669"/>
    <property type="project" value="TreeGrafter"/>
</dbReference>
<dbReference type="Pfam" id="PF00899">
    <property type="entry name" value="ThiF"/>
    <property type="match status" value="1"/>
</dbReference>
<dbReference type="GO" id="GO:0008641">
    <property type="term" value="F:ubiquitin-like modifier activating enzyme activity"/>
    <property type="evidence" value="ECO:0007669"/>
    <property type="project" value="InterPro"/>
</dbReference>
<keyword evidence="3" id="KW-1185">Reference proteome</keyword>
<dbReference type="PANTHER" id="PTHR43267">
    <property type="entry name" value="TRNA THREONYLCARBAMOYLADENOSINE DEHYDRATASE"/>
    <property type="match status" value="1"/>
</dbReference>
<dbReference type="KEGG" id="ccel:CCDG5_0984"/>
<gene>
    <name evidence="2" type="primary">yrvM</name>
    <name evidence="2" type="ORF">CCDG5_0984</name>
</gene>
<evidence type="ECO:0000313" key="2">
    <source>
        <dbReference type="EMBL" id="CDZ24101.1"/>
    </source>
</evidence>
<sequence>MPDEFSRTELLLGKEAINKLKLSNVAIFGIGGVGSFTVEGLARAGVGSFILIDDDRICLTNINRQIHATRKTIGKYKAEIMRDRVLEINPHAKVEVIKEFYSEKNADLFFEGREIDYIVDAIDTVSSKLDLAVQAKKRNIPIISCMGAGNKLDPTKFEVADIYETSVCPLAKVMRHELKRRGVDSLKVVYSKEPPIKPIETEHTSCKYHCVCPEGTTRKCTERRQVPGSVSFVPSVAGLIIAGEVVKDLIRSK</sequence>
<dbReference type="PATRIC" id="fig|29343.3.peg.1037"/>
<accession>A0A078KK93</accession>